<dbReference type="InterPro" id="IPR010319">
    <property type="entry name" value="Transglutaminase-like_Cys_pept"/>
</dbReference>
<dbReference type="AlphaFoldDB" id="A0A6I4T8V4"/>
<reference evidence="1 2" key="1">
    <citation type="submission" date="2019-12" db="EMBL/GenBank/DDBJ databases">
        <title>Genomic-based taxomic classification of the family Erythrobacteraceae.</title>
        <authorList>
            <person name="Xu L."/>
        </authorList>
    </citation>
    <scope>NUCLEOTIDE SEQUENCE [LARGE SCALE GENOMIC DNA]</scope>
    <source>
        <strain evidence="1 2">100921-2</strain>
    </source>
</reference>
<dbReference type="Pfam" id="PF06035">
    <property type="entry name" value="Peptidase_C93"/>
    <property type="match status" value="1"/>
</dbReference>
<evidence type="ECO:0000313" key="1">
    <source>
        <dbReference type="EMBL" id="MXO73989.1"/>
    </source>
</evidence>
<name>A0A6I4T8V4_9SPHN</name>
<accession>A0A6I4T8V4</accession>
<dbReference type="RefSeq" id="WP_160609787.1">
    <property type="nucleotide sequence ID" value="NZ_WTZA01000001.1"/>
</dbReference>
<evidence type="ECO:0008006" key="3">
    <source>
        <dbReference type="Google" id="ProtNLM"/>
    </source>
</evidence>
<dbReference type="InterPro" id="IPR038765">
    <property type="entry name" value="Papain-like_cys_pep_sf"/>
</dbReference>
<gene>
    <name evidence="1" type="ORF">GRI40_01975</name>
</gene>
<dbReference type="PANTHER" id="PTHR39327">
    <property type="match status" value="1"/>
</dbReference>
<proteinExistence type="predicted"/>
<keyword evidence="2" id="KW-1185">Reference proteome</keyword>
<dbReference type="EMBL" id="WTZA01000001">
    <property type="protein sequence ID" value="MXO73989.1"/>
    <property type="molecule type" value="Genomic_DNA"/>
</dbReference>
<dbReference type="OrthoDB" id="5401788at2"/>
<dbReference type="SUPFAM" id="SSF54001">
    <property type="entry name" value="Cysteine proteinases"/>
    <property type="match status" value="1"/>
</dbReference>
<organism evidence="1 2">
    <name type="scientific">Tsuneonella aeria</name>
    <dbReference type="NCBI Taxonomy" id="1837929"/>
    <lineage>
        <taxon>Bacteria</taxon>
        <taxon>Pseudomonadati</taxon>
        <taxon>Pseudomonadota</taxon>
        <taxon>Alphaproteobacteria</taxon>
        <taxon>Sphingomonadales</taxon>
        <taxon>Erythrobacteraceae</taxon>
        <taxon>Tsuneonella</taxon>
    </lineage>
</organism>
<dbReference type="PANTHER" id="PTHR39327:SF1">
    <property type="entry name" value="BLR5470 PROTEIN"/>
    <property type="match status" value="1"/>
</dbReference>
<evidence type="ECO:0000313" key="2">
    <source>
        <dbReference type="Proteomes" id="UP000439522"/>
    </source>
</evidence>
<comment type="caution">
    <text evidence="1">The sequence shown here is derived from an EMBL/GenBank/DDBJ whole genome shotgun (WGS) entry which is preliminary data.</text>
</comment>
<dbReference type="Proteomes" id="UP000439522">
    <property type="component" value="Unassembled WGS sequence"/>
</dbReference>
<protein>
    <recommendedName>
        <fullName evidence="3">Transglutaminase</fullName>
    </recommendedName>
</protein>
<sequence length="323" mass="33972">MERILSPAHHPGWDIARLGAIGLTALALILAPSTVRAETSAVEMAPAGFIRLAGANGGCTAPRQPLSPALAAPAKSLAILGGATSALDAIRLQQSAAVSQPASAQVAALASAPALTPGADAARPVPGSCQSLAAVRPAPAAGLGTGGLALPADPEHFLASKRVRIGRTNFDSDWNRVRAESLPRGLARRHLGAVSGDRHQALATVNRWVNRSIAYVEDQDLFGKADYWAGARKTLKLRKGDCEDMALLKMQMLAAAGIPREDMILTVARDLVRMADHAVLIVRTEQGYRMLDNASDEVIDAGPQNDYRAILSFGVRETWLHGA</sequence>
<dbReference type="Gene3D" id="3.10.620.30">
    <property type="match status" value="1"/>
</dbReference>